<dbReference type="InterPro" id="IPR036663">
    <property type="entry name" value="Fumarylacetoacetase_C_sf"/>
</dbReference>
<dbReference type="EMBL" id="CACSIP010000023">
    <property type="protein sequence ID" value="CAA0124849.1"/>
    <property type="molecule type" value="Genomic_DNA"/>
</dbReference>
<evidence type="ECO:0000313" key="4">
    <source>
        <dbReference type="EMBL" id="CAA0124849.1"/>
    </source>
</evidence>
<dbReference type="GO" id="GO:0046872">
    <property type="term" value="F:metal ion binding"/>
    <property type="evidence" value="ECO:0007669"/>
    <property type="project" value="UniProtKB-KW"/>
</dbReference>
<keyword evidence="4" id="KW-0456">Lyase</keyword>
<reference evidence="4 5" key="1">
    <citation type="submission" date="2019-11" db="EMBL/GenBank/DDBJ databases">
        <authorList>
            <person name="Holert J."/>
        </authorList>
    </citation>
    <scope>NUCLEOTIDE SEQUENCE [LARGE SCALE GENOMIC DNA]</scope>
    <source>
        <strain evidence="4">BC8_1</strain>
    </source>
</reference>
<dbReference type="AlphaFoldDB" id="A0A5S9QZ48"/>
<comment type="similarity">
    <text evidence="1">Belongs to the FAH family.</text>
</comment>
<evidence type="ECO:0000256" key="2">
    <source>
        <dbReference type="ARBA" id="ARBA00022723"/>
    </source>
</evidence>
<accession>A0A5S9QZ48</accession>
<dbReference type="GO" id="GO:0016853">
    <property type="term" value="F:isomerase activity"/>
    <property type="evidence" value="ECO:0007669"/>
    <property type="project" value="UniProtKB-ARBA"/>
</dbReference>
<organism evidence="4 5">
    <name type="scientific">Mycolicibacterium vanbaalenii</name>
    <name type="common">Mycobacterium vanbaalenii</name>
    <dbReference type="NCBI Taxonomy" id="110539"/>
    <lineage>
        <taxon>Bacteria</taxon>
        <taxon>Bacillati</taxon>
        <taxon>Actinomycetota</taxon>
        <taxon>Actinomycetes</taxon>
        <taxon>Mycobacteriales</taxon>
        <taxon>Mycobacteriaceae</taxon>
        <taxon>Mycolicibacterium</taxon>
    </lineage>
</organism>
<dbReference type="GO" id="GO:0050385">
    <property type="term" value="F:ureidoglycolate lyase activity"/>
    <property type="evidence" value="ECO:0007669"/>
    <property type="project" value="UniProtKB-EC"/>
</dbReference>
<dbReference type="GO" id="GO:0019752">
    <property type="term" value="P:carboxylic acid metabolic process"/>
    <property type="evidence" value="ECO:0007669"/>
    <property type="project" value="UniProtKB-ARBA"/>
</dbReference>
<evidence type="ECO:0000313" key="5">
    <source>
        <dbReference type="Proteomes" id="UP000430146"/>
    </source>
</evidence>
<dbReference type="PANTHER" id="PTHR42796">
    <property type="entry name" value="FUMARYLACETOACETATE HYDROLASE DOMAIN-CONTAINING PROTEIN 2A-RELATED"/>
    <property type="match status" value="1"/>
</dbReference>
<keyword evidence="5" id="KW-1185">Reference proteome</keyword>
<dbReference type="FunFam" id="3.90.850.10:FF:000002">
    <property type="entry name" value="2-hydroxyhepta-2,4-diene-1,7-dioate isomerase"/>
    <property type="match status" value="1"/>
</dbReference>
<dbReference type="InterPro" id="IPR011234">
    <property type="entry name" value="Fumarylacetoacetase-like_C"/>
</dbReference>
<proteinExistence type="inferred from homology"/>
<name>A0A5S9QZ48_MYCVN</name>
<sequence length="288" mass="30394">MILANVERRLTTFVGGEAVDVEEKSGGLFDADPALIYPRWGEFREWADGIGAKGAGDVAPSRLDAPSPRPPQVFGLVLNYRDHAAEAGLALPAFPAAFTKFPSCIVGPRTPVELAGATSDWEVELVVVMGRRATNTPAVNAWDHVAGLTIGQDLSERALQLAGPLPQFSLGKSFSAYGPIGPWLVTPDELTDPDDLAIRCSLDGETVQESRTSQLIFSVADLIAQLSTVLTLLPGDLIFTGTPAGVGWAREPQRFLTPGQQLISEIEGIGRLTTSFVASGAASAVSTA</sequence>
<gene>
    <name evidence="4" type="ORF">AELLOGFF_01180</name>
</gene>
<dbReference type="Pfam" id="PF01557">
    <property type="entry name" value="FAA_hydrolase"/>
    <property type="match status" value="1"/>
</dbReference>
<keyword evidence="2" id="KW-0479">Metal-binding</keyword>
<dbReference type="Gene3D" id="3.90.850.10">
    <property type="entry name" value="Fumarylacetoacetase-like, C-terminal domain"/>
    <property type="match status" value="1"/>
</dbReference>
<evidence type="ECO:0000256" key="1">
    <source>
        <dbReference type="ARBA" id="ARBA00010211"/>
    </source>
</evidence>
<dbReference type="EC" id="4.3.2.3" evidence="4"/>
<dbReference type="Proteomes" id="UP000430146">
    <property type="component" value="Unassembled WGS sequence"/>
</dbReference>
<feature type="domain" description="Fumarylacetoacetase-like C-terminal" evidence="3">
    <location>
        <begin position="73"/>
        <end position="276"/>
    </location>
</feature>
<protein>
    <submittedName>
        <fullName evidence="4">Ureidoglycolate lyase</fullName>
        <ecNumber evidence="4">4.3.2.3</ecNumber>
    </submittedName>
</protein>
<dbReference type="OrthoDB" id="9805307at2"/>
<dbReference type="PANTHER" id="PTHR42796:SF4">
    <property type="entry name" value="FUMARYLACETOACETATE HYDROLASE DOMAIN-CONTAINING PROTEIN 2A"/>
    <property type="match status" value="1"/>
</dbReference>
<dbReference type="SUPFAM" id="SSF56529">
    <property type="entry name" value="FAH"/>
    <property type="match status" value="1"/>
</dbReference>
<dbReference type="RefSeq" id="WP_159232007.1">
    <property type="nucleotide sequence ID" value="NZ_CACSIP010000023.1"/>
</dbReference>
<dbReference type="InterPro" id="IPR051121">
    <property type="entry name" value="FAH"/>
</dbReference>
<evidence type="ECO:0000259" key="3">
    <source>
        <dbReference type="Pfam" id="PF01557"/>
    </source>
</evidence>